<dbReference type="GO" id="GO:0000122">
    <property type="term" value="P:negative regulation of transcription by RNA polymerase II"/>
    <property type="evidence" value="ECO:0007669"/>
    <property type="project" value="TreeGrafter"/>
</dbReference>
<dbReference type="Pfam" id="PF01448">
    <property type="entry name" value="ELM2"/>
    <property type="match status" value="1"/>
</dbReference>
<dbReference type="GO" id="GO:0003713">
    <property type="term" value="F:transcription coactivator activity"/>
    <property type="evidence" value="ECO:0007669"/>
    <property type="project" value="TreeGrafter"/>
</dbReference>
<evidence type="ECO:0000256" key="3">
    <source>
        <dbReference type="ARBA" id="ARBA00022771"/>
    </source>
</evidence>
<evidence type="ECO:0000256" key="1">
    <source>
        <dbReference type="ARBA" id="ARBA00022553"/>
    </source>
</evidence>
<dbReference type="GO" id="GO:0042826">
    <property type="term" value="F:histone deacetylase binding"/>
    <property type="evidence" value="ECO:0007669"/>
    <property type="project" value="TreeGrafter"/>
</dbReference>
<reference evidence="11" key="1">
    <citation type="submission" date="2014-08" db="EMBL/GenBank/DDBJ databases">
        <authorList>
            <person name="Senf B."/>
            <person name="Petzold A."/>
            <person name="Downie B.R."/>
            <person name="Koch P."/>
            <person name="Platzer M."/>
        </authorList>
    </citation>
    <scope>NUCLEOTIDE SEQUENCE [LARGE SCALE GENOMIC DNA]</scope>
    <source>
        <strain evidence="11">GRZ</strain>
    </source>
</reference>
<dbReference type="PROSITE" id="PS51156">
    <property type="entry name" value="ELM2"/>
    <property type="match status" value="1"/>
</dbReference>
<sequence>MKPFVLLFVPDYVYFENSSSNPYLIRRIEELNKVSGFVFPLSVDFITKNTKLKREFPQLVLAPPTIPVRQELLTVTPELEFEEESKQPTLADQQKHQLKHRELFLSRQFESLPATHIRGKCNVTLLNETDVLAGYLEKEDCFFYSLVFDPVQKTLLADQGEIRVGSKYQAEIPDKLGEDESDTRVQEKLETKVWDPSNQLKDSQIDQFLVVARAVGTFARALDCSSSIRQPSLHMSAAAASRDITLFHAMDTLQKNSYDLAKAMSTLVPQGGPVLCRDEMEEWSASEAMLFEEALEKYGKDFNDIRQDFLPWKSLASVVQFYYMWKTTDRYIQQKRLKAAEADSKLKQVYIPTYTKPNPNQIMGPGSKPGMNGAAGFQKGLSCESCHTAQSPQWYAWGPPNMQCRLCASCWIYWKKYGGLKTPTHAHRPLLFIFECRAKLLAKNRQTFILQTTKLTRVARRVCEDILQPRRAARRPYASINANAVKAECMIRLPKATKTPLKCKVVPRQSLAAIVKDLGES</sequence>
<evidence type="ECO:0000256" key="7">
    <source>
        <dbReference type="ARBA" id="ARBA00093454"/>
    </source>
</evidence>
<dbReference type="Gene3D" id="1.10.10.60">
    <property type="entry name" value="Homeodomain-like"/>
    <property type="match status" value="1"/>
</dbReference>
<name>A0A8C6PR85_NOTFU</name>
<organism evidence="11 12">
    <name type="scientific">Nothobranchius furzeri</name>
    <name type="common">Turquoise killifish</name>
    <dbReference type="NCBI Taxonomy" id="105023"/>
    <lineage>
        <taxon>Eukaryota</taxon>
        <taxon>Metazoa</taxon>
        <taxon>Chordata</taxon>
        <taxon>Craniata</taxon>
        <taxon>Vertebrata</taxon>
        <taxon>Euteleostomi</taxon>
        <taxon>Actinopterygii</taxon>
        <taxon>Neopterygii</taxon>
        <taxon>Teleostei</taxon>
        <taxon>Neoteleostei</taxon>
        <taxon>Acanthomorphata</taxon>
        <taxon>Ovalentaria</taxon>
        <taxon>Atherinomorphae</taxon>
        <taxon>Cyprinodontiformes</taxon>
        <taxon>Nothobranchiidae</taxon>
        <taxon>Nothobranchius</taxon>
    </lineage>
</organism>
<dbReference type="GO" id="GO:0003682">
    <property type="term" value="F:chromatin binding"/>
    <property type="evidence" value="ECO:0007669"/>
    <property type="project" value="InterPro"/>
</dbReference>
<dbReference type="SMART" id="SM01189">
    <property type="entry name" value="ELM2"/>
    <property type="match status" value="1"/>
</dbReference>
<dbReference type="FunFam" id="1.10.10.60:FF:000012">
    <property type="entry name" value="Metastasis-associated 1 family, member 3"/>
    <property type="match status" value="1"/>
</dbReference>
<dbReference type="SMART" id="SM00439">
    <property type="entry name" value="BAH"/>
    <property type="match status" value="1"/>
</dbReference>
<evidence type="ECO:0000256" key="5">
    <source>
        <dbReference type="ARBA" id="ARBA00023125"/>
    </source>
</evidence>
<dbReference type="CDD" id="cd00202">
    <property type="entry name" value="ZnF_GATA"/>
    <property type="match status" value="1"/>
</dbReference>
<evidence type="ECO:0000313" key="12">
    <source>
        <dbReference type="Proteomes" id="UP000694548"/>
    </source>
</evidence>
<dbReference type="InterPro" id="IPR043151">
    <property type="entry name" value="BAH_sf"/>
</dbReference>
<dbReference type="GO" id="GO:0016581">
    <property type="term" value="C:NuRD complex"/>
    <property type="evidence" value="ECO:0007669"/>
    <property type="project" value="TreeGrafter"/>
</dbReference>
<feature type="domain" description="BAH" evidence="8">
    <location>
        <begin position="5"/>
        <end position="159"/>
    </location>
</feature>
<dbReference type="GO" id="GO:0003714">
    <property type="term" value="F:transcription corepressor activity"/>
    <property type="evidence" value="ECO:0007669"/>
    <property type="project" value="TreeGrafter"/>
</dbReference>
<dbReference type="Pfam" id="PF00320">
    <property type="entry name" value="GATA"/>
    <property type="match status" value="1"/>
</dbReference>
<dbReference type="InterPro" id="IPR001005">
    <property type="entry name" value="SANT/Myb"/>
</dbReference>
<dbReference type="PROSITE" id="PS51038">
    <property type="entry name" value="BAH"/>
    <property type="match status" value="1"/>
</dbReference>
<dbReference type="Ensembl" id="ENSNFUT00015048841.1">
    <property type="protein sequence ID" value="ENSNFUP00015046795.1"/>
    <property type="gene ID" value="ENSNFUG00015022120.1"/>
</dbReference>
<dbReference type="Gene3D" id="2.30.30.490">
    <property type="match status" value="1"/>
</dbReference>
<comment type="similarity">
    <text evidence="7">Belongs to the metastasis-associated protein family.</text>
</comment>
<evidence type="ECO:0000259" key="9">
    <source>
        <dbReference type="PROSITE" id="PS51156"/>
    </source>
</evidence>
<dbReference type="PROSITE" id="PS51293">
    <property type="entry name" value="SANT"/>
    <property type="match status" value="1"/>
</dbReference>
<dbReference type="InterPro" id="IPR000679">
    <property type="entry name" value="Znf_GATA"/>
</dbReference>
<keyword evidence="2" id="KW-0479">Metal-binding</keyword>
<dbReference type="SMART" id="SM00717">
    <property type="entry name" value="SANT"/>
    <property type="match status" value="1"/>
</dbReference>
<dbReference type="Pfam" id="PF17226">
    <property type="entry name" value="MTA_R1"/>
    <property type="match status" value="1"/>
</dbReference>
<keyword evidence="4" id="KW-0862">Zinc</keyword>
<keyword evidence="1" id="KW-0597">Phosphoprotein</keyword>
<reference evidence="11" key="2">
    <citation type="submission" date="2025-08" db="UniProtKB">
        <authorList>
            <consortium name="Ensembl"/>
        </authorList>
    </citation>
    <scope>IDENTIFICATION</scope>
</reference>
<protein>
    <submittedName>
        <fullName evidence="11">Metastasis associated 1 family, member 2</fullName>
    </submittedName>
</protein>
<dbReference type="CDD" id="cd11661">
    <property type="entry name" value="SANT_MTA3_like"/>
    <property type="match status" value="1"/>
</dbReference>
<dbReference type="CDD" id="cd04709">
    <property type="entry name" value="BAH_MTA"/>
    <property type="match status" value="1"/>
</dbReference>
<evidence type="ECO:0000256" key="4">
    <source>
        <dbReference type="ARBA" id="ARBA00022833"/>
    </source>
</evidence>
<dbReference type="GO" id="GO:0043565">
    <property type="term" value="F:sequence-specific DNA binding"/>
    <property type="evidence" value="ECO:0007669"/>
    <property type="project" value="InterPro"/>
</dbReference>
<accession>A0A8C6PR85</accession>
<evidence type="ECO:0000313" key="11">
    <source>
        <dbReference type="Ensembl" id="ENSNFUP00015046795.1"/>
    </source>
</evidence>
<keyword evidence="3" id="KW-0863">Zinc-finger</keyword>
<keyword evidence="5" id="KW-0238">DNA-binding</keyword>
<feature type="domain" description="ELM2" evidence="9">
    <location>
        <begin position="160"/>
        <end position="271"/>
    </location>
</feature>
<keyword evidence="12" id="KW-1185">Reference proteome</keyword>
<dbReference type="InterPro" id="IPR001025">
    <property type="entry name" value="BAH_dom"/>
</dbReference>
<gene>
    <name evidence="11" type="primary">MTA2</name>
</gene>
<dbReference type="SUPFAM" id="SSF46689">
    <property type="entry name" value="Homeodomain-like"/>
    <property type="match status" value="1"/>
</dbReference>
<evidence type="ECO:0000256" key="2">
    <source>
        <dbReference type="ARBA" id="ARBA00022723"/>
    </source>
</evidence>
<dbReference type="PANTHER" id="PTHR10865:SF4">
    <property type="entry name" value="METASTASIS-ASSOCIATED PROTEIN MTA2"/>
    <property type="match status" value="1"/>
</dbReference>
<dbReference type="AlphaFoldDB" id="A0A8C6PR85"/>
<reference evidence="11" key="3">
    <citation type="submission" date="2025-09" db="UniProtKB">
        <authorList>
            <consortium name="Ensembl"/>
        </authorList>
    </citation>
    <scope>IDENTIFICATION</scope>
</reference>
<dbReference type="InterPro" id="IPR040138">
    <property type="entry name" value="MIER/MTA"/>
</dbReference>
<dbReference type="PANTHER" id="PTHR10865">
    <property type="entry name" value="METASTASIS-ASSOCIATED PROTEIN AND MESODERM INDUCTION EARLY RESPONSE PROTEIN"/>
    <property type="match status" value="1"/>
</dbReference>
<dbReference type="Pfam" id="PF01426">
    <property type="entry name" value="BAH"/>
    <property type="match status" value="1"/>
</dbReference>
<proteinExistence type="inferred from homology"/>
<evidence type="ECO:0000259" key="10">
    <source>
        <dbReference type="PROSITE" id="PS51293"/>
    </source>
</evidence>
<dbReference type="InterPro" id="IPR000949">
    <property type="entry name" value="ELM2_dom"/>
</dbReference>
<dbReference type="GO" id="GO:0008270">
    <property type="term" value="F:zinc ion binding"/>
    <property type="evidence" value="ECO:0007669"/>
    <property type="project" value="UniProtKB-KW"/>
</dbReference>
<keyword evidence="6" id="KW-0539">Nucleus</keyword>
<dbReference type="Gene3D" id="4.10.1240.50">
    <property type="match status" value="1"/>
</dbReference>
<dbReference type="Pfam" id="PF00249">
    <property type="entry name" value="Myb_DNA-binding"/>
    <property type="match status" value="1"/>
</dbReference>
<dbReference type="InterPro" id="IPR017884">
    <property type="entry name" value="SANT_dom"/>
</dbReference>
<dbReference type="FunFam" id="4.10.1240.50:FF:000001">
    <property type="entry name" value="Metastasis-associated 1 family, member 3"/>
    <property type="match status" value="1"/>
</dbReference>
<evidence type="ECO:0000256" key="6">
    <source>
        <dbReference type="ARBA" id="ARBA00023242"/>
    </source>
</evidence>
<dbReference type="GeneTree" id="ENSGT01030000234573"/>
<feature type="domain" description="SANT" evidence="10">
    <location>
        <begin position="278"/>
        <end position="330"/>
    </location>
</feature>
<dbReference type="SMART" id="SM00401">
    <property type="entry name" value="ZnF_GATA"/>
    <property type="match status" value="1"/>
</dbReference>
<dbReference type="InterPro" id="IPR009057">
    <property type="entry name" value="Homeodomain-like_sf"/>
</dbReference>
<evidence type="ECO:0000259" key="8">
    <source>
        <dbReference type="PROSITE" id="PS51038"/>
    </source>
</evidence>
<dbReference type="InterPro" id="IPR035170">
    <property type="entry name" value="MTA1_R1"/>
</dbReference>
<dbReference type="Proteomes" id="UP000694548">
    <property type="component" value="Chromosome sgr10"/>
</dbReference>